<gene>
    <name evidence="9" type="ORF">KI387_000228</name>
</gene>
<keyword evidence="5" id="KW-0804">Transcription</keyword>
<feature type="compositionally biased region" description="Polar residues" evidence="7">
    <location>
        <begin position="136"/>
        <end position="147"/>
    </location>
</feature>
<feature type="non-terminal residue" evidence="9">
    <location>
        <position position="1"/>
    </location>
</feature>
<reference evidence="9 10" key="1">
    <citation type="journal article" date="2021" name="Nat. Plants">
        <title>The Taxus genome provides insights into paclitaxel biosynthesis.</title>
        <authorList>
            <person name="Xiong X."/>
            <person name="Gou J."/>
            <person name="Liao Q."/>
            <person name="Li Y."/>
            <person name="Zhou Q."/>
            <person name="Bi G."/>
            <person name="Li C."/>
            <person name="Du R."/>
            <person name="Wang X."/>
            <person name="Sun T."/>
            <person name="Guo L."/>
            <person name="Liang H."/>
            <person name="Lu P."/>
            <person name="Wu Y."/>
            <person name="Zhang Z."/>
            <person name="Ro D.K."/>
            <person name="Shang Y."/>
            <person name="Huang S."/>
            <person name="Yan J."/>
        </authorList>
    </citation>
    <scope>NUCLEOTIDE SEQUENCE [LARGE SCALE GENOMIC DNA]</scope>
    <source>
        <strain evidence="9">Ta-2019</strain>
    </source>
</reference>
<dbReference type="Gene3D" id="1.20.5.490">
    <property type="entry name" value="Single helix bin"/>
    <property type="match status" value="1"/>
</dbReference>
<dbReference type="Pfam" id="PF00170">
    <property type="entry name" value="bZIP_1"/>
    <property type="match status" value="1"/>
</dbReference>
<comment type="caution">
    <text evidence="9">The sequence shown here is derived from an EMBL/GenBank/DDBJ whole genome shotgun (WGS) entry which is preliminary data.</text>
</comment>
<evidence type="ECO:0000313" key="9">
    <source>
        <dbReference type="EMBL" id="KAH9328120.1"/>
    </source>
</evidence>
<evidence type="ECO:0000256" key="5">
    <source>
        <dbReference type="ARBA" id="ARBA00023163"/>
    </source>
</evidence>
<comment type="subcellular location">
    <subcellularLocation>
        <location evidence="1">Nucleus</location>
    </subcellularLocation>
</comment>
<dbReference type="SMART" id="SM00338">
    <property type="entry name" value="BRLZ"/>
    <property type="match status" value="1"/>
</dbReference>
<keyword evidence="4" id="KW-0238">DNA-binding</keyword>
<evidence type="ECO:0000313" key="10">
    <source>
        <dbReference type="Proteomes" id="UP000824469"/>
    </source>
</evidence>
<evidence type="ECO:0000256" key="7">
    <source>
        <dbReference type="SAM" id="MobiDB-lite"/>
    </source>
</evidence>
<feature type="compositionally biased region" description="Low complexity" evidence="7">
    <location>
        <begin position="1"/>
        <end position="23"/>
    </location>
</feature>
<dbReference type="PANTHER" id="PTHR46714:SF6">
    <property type="entry name" value="TRANSCRIPTIONAL ACTIVATOR HAC1"/>
    <property type="match status" value="1"/>
</dbReference>
<dbReference type="SUPFAM" id="SSF57959">
    <property type="entry name" value="Leucine zipper domain"/>
    <property type="match status" value="1"/>
</dbReference>
<dbReference type="AlphaFoldDB" id="A0AA38GUD9"/>
<dbReference type="GO" id="GO:0010017">
    <property type="term" value="P:red or far-red light signaling pathway"/>
    <property type="evidence" value="ECO:0007669"/>
    <property type="project" value="TreeGrafter"/>
</dbReference>
<protein>
    <recommendedName>
        <fullName evidence="8">BZIP domain-containing protein</fullName>
    </recommendedName>
</protein>
<feature type="domain" description="BZIP" evidence="8">
    <location>
        <begin position="89"/>
        <end position="147"/>
    </location>
</feature>
<feature type="region of interest" description="Disordered" evidence="7">
    <location>
        <begin position="1"/>
        <end position="89"/>
    </location>
</feature>
<sequence>MQHSATISTSVQQQSTSEKSSSSAGGPLGQGKDANESDEDIRRVPEMGGGIQPLGLPSTSVVAKAVDNPPPTTGASVQRKRGRTPVDKEHKRLKRLLRNRVSAQQARERKKAYLNDLETKVKDLENRNSELEERVSTLQNENHMLRQ</sequence>
<dbReference type="PANTHER" id="PTHR46714">
    <property type="entry name" value="TRANSCRIPTIONAL ACTIVATOR HAC1"/>
    <property type="match status" value="1"/>
</dbReference>
<feature type="compositionally biased region" description="Basic and acidic residues" evidence="7">
    <location>
        <begin position="125"/>
        <end position="135"/>
    </location>
</feature>
<evidence type="ECO:0000256" key="1">
    <source>
        <dbReference type="ARBA" id="ARBA00004123"/>
    </source>
</evidence>
<organism evidence="9 10">
    <name type="scientific">Taxus chinensis</name>
    <name type="common">Chinese yew</name>
    <name type="synonym">Taxus wallichiana var. chinensis</name>
    <dbReference type="NCBI Taxonomy" id="29808"/>
    <lineage>
        <taxon>Eukaryota</taxon>
        <taxon>Viridiplantae</taxon>
        <taxon>Streptophyta</taxon>
        <taxon>Embryophyta</taxon>
        <taxon>Tracheophyta</taxon>
        <taxon>Spermatophyta</taxon>
        <taxon>Pinopsida</taxon>
        <taxon>Pinidae</taxon>
        <taxon>Conifers II</taxon>
        <taxon>Cupressales</taxon>
        <taxon>Taxaceae</taxon>
        <taxon>Taxus</taxon>
    </lineage>
</organism>
<keyword evidence="3" id="KW-0805">Transcription regulation</keyword>
<dbReference type="InterPro" id="IPR004827">
    <property type="entry name" value="bZIP"/>
</dbReference>
<dbReference type="GO" id="GO:0010218">
    <property type="term" value="P:response to far red light"/>
    <property type="evidence" value="ECO:0007669"/>
    <property type="project" value="TreeGrafter"/>
</dbReference>
<dbReference type="InterPro" id="IPR044280">
    <property type="entry name" value="Hac1/HY5"/>
</dbReference>
<accession>A0AA38GUD9</accession>
<evidence type="ECO:0000259" key="8">
    <source>
        <dbReference type="PROSITE" id="PS50217"/>
    </source>
</evidence>
<dbReference type="GO" id="GO:0010114">
    <property type="term" value="P:response to red light"/>
    <property type="evidence" value="ECO:0007669"/>
    <property type="project" value="TreeGrafter"/>
</dbReference>
<dbReference type="Proteomes" id="UP000824469">
    <property type="component" value="Unassembled WGS sequence"/>
</dbReference>
<evidence type="ECO:0000256" key="4">
    <source>
        <dbReference type="ARBA" id="ARBA00023125"/>
    </source>
</evidence>
<dbReference type="CDD" id="cd14704">
    <property type="entry name" value="bZIP_HY5-like"/>
    <property type="match status" value="1"/>
</dbReference>
<keyword evidence="10" id="KW-1185">Reference proteome</keyword>
<evidence type="ECO:0000256" key="2">
    <source>
        <dbReference type="ARBA" id="ARBA00007163"/>
    </source>
</evidence>
<dbReference type="EMBL" id="JAHRHJ020000001">
    <property type="protein sequence ID" value="KAH9328120.1"/>
    <property type="molecule type" value="Genomic_DNA"/>
</dbReference>
<dbReference type="PRINTS" id="PR00041">
    <property type="entry name" value="LEUZIPPRCREB"/>
</dbReference>
<dbReference type="OMA" id="HFNICEE"/>
<proteinExistence type="inferred from homology"/>
<dbReference type="PROSITE" id="PS00036">
    <property type="entry name" value="BZIP_BASIC"/>
    <property type="match status" value="1"/>
</dbReference>
<keyword evidence="6" id="KW-0539">Nucleus</keyword>
<dbReference type="GO" id="GO:0000981">
    <property type="term" value="F:DNA-binding transcription factor activity, RNA polymerase II-specific"/>
    <property type="evidence" value="ECO:0007669"/>
    <property type="project" value="InterPro"/>
</dbReference>
<evidence type="ECO:0000256" key="6">
    <source>
        <dbReference type="ARBA" id="ARBA00023242"/>
    </source>
</evidence>
<dbReference type="PROSITE" id="PS50217">
    <property type="entry name" value="BZIP"/>
    <property type="match status" value="1"/>
</dbReference>
<feature type="region of interest" description="Disordered" evidence="7">
    <location>
        <begin position="125"/>
        <end position="147"/>
    </location>
</feature>
<dbReference type="GO" id="GO:0010099">
    <property type="term" value="P:regulation of photomorphogenesis"/>
    <property type="evidence" value="ECO:0007669"/>
    <property type="project" value="TreeGrafter"/>
</dbReference>
<dbReference type="GO" id="GO:0003677">
    <property type="term" value="F:DNA binding"/>
    <property type="evidence" value="ECO:0007669"/>
    <property type="project" value="UniProtKB-KW"/>
</dbReference>
<dbReference type="GO" id="GO:0005634">
    <property type="term" value="C:nucleus"/>
    <property type="evidence" value="ECO:0007669"/>
    <property type="project" value="UniProtKB-SubCell"/>
</dbReference>
<dbReference type="InterPro" id="IPR046347">
    <property type="entry name" value="bZIP_sf"/>
</dbReference>
<dbReference type="GO" id="GO:0045944">
    <property type="term" value="P:positive regulation of transcription by RNA polymerase II"/>
    <property type="evidence" value="ECO:0007669"/>
    <property type="project" value="InterPro"/>
</dbReference>
<comment type="similarity">
    <text evidence="2">Belongs to the bZIP family.</text>
</comment>
<evidence type="ECO:0000256" key="3">
    <source>
        <dbReference type="ARBA" id="ARBA00023015"/>
    </source>
</evidence>
<name>A0AA38GUD9_TAXCH</name>